<feature type="region of interest" description="Disordered" evidence="1">
    <location>
        <begin position="27"/>
        <end position="48"/>
    </location>
</feature>
<organism evidence="2 3">
    <name type="scientific">Cyclocybe aegerita</name>
    <name type="common">Black poplar mushroom</name>
    <name type="synonym">Agrocybe aegerita</name>
    <dbReference type="NCBI Taxonomy" id="1973307"/>
    <lineage>
        <taxon>Eukaryota</taxon>
        <taxon>Fungi</taxon>
        <taxon>Dikarya</taxon>
        <taxon>Basidiomycota</taxon>
        <taxon>Agaricomycotina</taxon>
        <taxon>Agaricomycetes</taxon>
        <taxon>Agaricomycetidae</taxon>
        <taxon>Agaricales</taxon>
        <taxon>Agaricineae</taxon>
        <taxon>Bolbitiaceae</taxon>
        <taxon>Cyclocybe</taxon>
    </lineage>
</organism>
<accession>A0A8S0WIB6</accession>
<evidence type="ECO:0000313" key="3">
    <source>
        <dbReference type="Proteomes" id="UP000467700"/>
    </source>
</evidence>
<sequence length="148" mass="16064">MRPFSPPLYLSPPRPIALAALFLRPTTPQQRAHSAPAPPDLEHSRCISRPLPSPAVLIAIPPKIQIHQQSPANHFARRLPRPAFSSSTLAHAHAHTQHADSGETLTPSLLFHPRVSLRPPPASPKAQPASRTENPPTVPTPSSPEHIQ</sequence>
<gene>
    <name evidence="2" type="ORF">AAE3_LOCUS5175</name>
</gene>
<dbReference type="AlphaFoldDB" id="A0A8S0WIB6"/>
<feature type="region of interest" description="Disordered" evidence="1">
    <location>
        <begin position="68"/>
        <end position="148"/>
    </location>
</feature>
<dbReference type="EMBL" id="CACVBS010000037">
    <property type="protein sequence ID" value="CAA7262963.1"/>
    <property type="molecule type" value="Genomic_DNA"/>
</dbReference>
<comment type="caution">
    <text evidence="2">The sequence shown here is derived from an EMBL/GenBank/DDBJ whole genome shotgun (WGS) entry which is preliminary data.</text>
</comment>
<evidence type="ECO:0000256" key="1">
    <source>
        <dbReference type="SAM" id="MobiDB-lite"/>
    </source>
</evidence>
<keyword evidence="3" id="KW-1185">Reference proteome</keyword>
<dbReference type="Proteomes" id="UP000467700">
    <property type="component" value="Unassembled WGS sequence"/>
</dbReference>
<proteinExistence type="predicted"/>
<name>A0A8S0WIB6_CYCAE</name>
<reference evidence="2 3" key="1">
    <citation type="submission" date="2020-01" db="EMBL/GenBank/DDBJ databases">
        <authorList>
            <person name="Gupta K D."/>
        </authorList>
    </citation>
    <scope>NUCLEOTIDE SEQUENCE [LARGE SCALE GENOMIC DNA]</scope>
</reference>
<protein>
    <submittedName>
        <fullName evidence="2">Uncharacterized protein</fullName>
    </submittedName>
</protein>
<evidence type="ECO:0000313" key="2">
    <source>
        <dbReference type="EMBL" id="CAA7262963.1"/>
    </source>
</evidence>